<dbReference type="GO" id="GO:0006265">
    <property type="term" value="P:DNA topological change"/>
    <property type="evidence" value="ECO:0007669"/>
    <property type="project" value="UniProtKB-UniRule"/>
</dbReference>
<dbReference type="GO" id="GO:0005737">
    <property type="term" value="C:cytoplasm"/>
    <property type="evidence" value="ECO:0007669"/>
    <property type="project" value="UniProtKB-SubCell"/>
</dbReference>
<dbReference type="PANTHER" id="PTHR43493:SF5">
    <property type="entry name" value="DNA GYRASE SUBUNIT A, CHLOROPLASTIC_MITOCHONDRIAL"/>
    <property type="match status" value="1"/>
</dbReference>
<dbReference type="GO" id="GO:0006261">
    <property type="term" value="P:DNA-templated DNA replication"/>
    <property type="evidence" value="ECO:0007669"/>
    <property type="project" value="UniProtKB-UniRule"/>
</dbReference>
<dbReference type="EMBL" id="CP007711">
    <property type="protein sequence ID" value="AIV03525.1"/>
    <property type="molecule type" value="Genomic_DNA"/>
</dbReference>
<evidence type="ECO:0000256" key="8">
    <source>
        <dbReference type="ARBA" id="ARBA00023235"/>
    </source>
</evidence>
<protein>
    <recommendedName>
        <fullName evidence="10">DNA gyrase subunit A</fullName>
        <ecNumber evidence="10">5.6.2.2</ecNumber>
    </recommendedName>
</protein>
<evidence type="ECO:0000256" key="10">
    <source>
        <dbReference type="HAMAP-Rule" id="MF_01897"/>
    </source>
</evidence>
<dbReference type="FunFam" id="3.30.1360.40:FF:000002">
    <property type="entry name" value="DNA gyrase subunit A"/>
    <property type="match status" value="1"/>
</dbReference>
<dbReference type="Gene3D" id="3.90.199.10">
    <property type="entry name" value="Topoisomerase II, domain 5"/>
    <property type="match status" value="1"/>
</dbReference>
<organism evidence="14 15">
    <name type="scientific">Candidatus Malacoplasma girerdii</name>
    <dbReference type="NCBI Taxonomy" id="1318617"/>
    <lineage>
        <taxon>Bacteria</taxon>
        <taxon>Bacillati</taxon>
        <taxon>Mycoplasmatota</taxon>
        <taxon>Mycoplasmoidales</taxon>
        <taxon>Mycoplasmoidaceae</taxon>
        <taxon>Malacoplasma</taxon>
    </lineage>
</organism>
<evidence type="ECO:0000256" key="2">
    <source>
        <dbReference type="ARBA" id="ARBA00008263"/>
    </source>
</evidence>
<keyword evidence="4 10" id="KW-0547">Nucleotide-binding</keyword>
<dbReference type="Gene3D" id="1.10.268.10">
    <property type="entry name" value="Topoisomerase, domain 3"/>
    <property type="match status" value="1"/>
</dbReference>
<comment type="subunit">
    <text evidence="9">Heterotetramer composed of ParC and ParE.</text>
</comment>
<name>A0A097SSG3_9BACT</name>
<dbReference type="GO" id="GO:0005694">
    <property type="term" value="C:chromosome"/>
    <property type="evidence" value="ECO:0007669"/>
    <property type="project" value="InterPro"/>
</dbReference>
<comment type="subcellular location">
    <subcellularLocation>
        <location evidence="10">Cytoplasm</location>
    </subcellularLocation>
</comment>
<evidence type="ECO:0000256" key="6">
    <source>
        <dbReference type="ARBA" id="ARBA00023029"/>
    </source>
</evidence>
<dbReference type="NCBIfam" id="NF004044">
    <property type="entry name" value="PRK05561.1"/>
    <property type="match status" value="1"/>
</dbReference>
<dbReference type="GO" id="GO:0005524">
    <property type="term" value="F:ATP binding"/>
    <property type="evidence" value="ECO:0007669"/>
    <property type="project" value="UniProtKB-UniRule"/>
</dbReference>
<dbReference type="NCBIfam" id="NF004043">
    <property type="entry name" value="PRK05560.1"/>
    <property type="match status" value="1"/>
</dbReference>
<dbReference type="Pfam" id="PF03989">
    <property type="entry name" value="DNA_gyraseA_C"/>
    <property type="match status" value="6"/>
</dbReference>
<dbReference type="Proteomes" id="UP000030066">
    <property type="component" value="Chromosome"/>
</dbReference>
<dbReference type="InterPro" id="IPR013757">
    <property type="entry name" value="Topo_IIA_A_a_sf"/>
</dbReference>
<evidence type="ECO:0000256" key="12">
    <source>
        <dbReference type="SAM" id="MobiDB-lite"/>
    </source>
</evidence>
<evidence type="ECO:0000256" key="1">
    <source>
        <dbReference type="ARBA" id="ARBA00000185"/>
    </source>
</evidence>
<dbReference type="FunFam" id="2.120.10.90:FF:000005">
    <property type="entry name" value="DNA topoisomerase 4 subunit A"/>
    <property type="match status" value="1"/>
</dbReference>
<feature type="short sequence motif" description="GyrA-box" evidence="10">
    <location>
        <begin position="545"/>
        <end position="551"/>
    </location>
</feature>
<dbReference type="NCBIfam" id="TIGR01063">
    <property type="entry name" value="gyrA"/>
    <property type="match status" value="1"/>
</dbReference>
<dbReference type="InterPro" id="IPR013760">
    <property type="entry name" value="Topo_IIA-like_dom_sf"/>
</dbReference>
<keyword evidence="15" id="KW-1185">Reference proteome</keyword>
<evidence type="ECO:0000259" key="13">
    <source>
        <dbReference type="PROSITE" id="PS52040"/>
    </source>
</evidence>
<dbReference type="InterPro" id="IPR005743">
    <property type="entry name" value="GyrA"/>
</dbReference>
<dbReference type="EC" id="5.6.2.2" evidence="10"/>
<feature type="active site" description="O-(5'-phospho-DNA)-tyrosine intermediate" evidence="10 11">
    <location>
        <position position="135"/>
    </location>
</feature>
<dbReference type="InterPro" id="IPR013758">
    <property type="entry name" value="Topo_IIA_A/C_ab"/>
</dbReference>
<dbReference type="Gene3D" id="2.120.10.90">
    <property type="entry name" value="DNA gyrase/topoisomerase IV, subunit A, C-terminal"/>
    <property type="match status" value="1"/>
</dbReference>
<dbReference type="SMART" id="SM00434">
    <property type="entry name" value="TOP4c"/>
    <property type="match status" value="1"/>
</dbReference>
<evidence type="ECO:0000256" key="4">
    <source>
        <dbReference type="ARBA" id="ARBA00022741"/>
    </source>
</evidence>
<feature type="compositionally biased region" description="Polar residues" evidence="12">
    <location>
        <begin position="839"/>
        <end position="851"/>
    </location>
</feature>
<comment type="catalytic activity">
    <reaction evidence="1 10 11">
        <text>ATP-dependent breakage, passage and rejoining of double-stranded DNA.</text>
        <dbReference type="EC" id="5.6.2.2"/>
    </reaction>
</comment>
<dbReference type="HOGENOM" id="CLU_002977_6_1_14"/>
<feature type="region of interest" description="Disordered" evidence="12">
    <location>
        <begin position="832"/>
        <end position="851"/>
    </location>
</feature>
<accession>A0A097SSG3</accession>
<dbReference type="CDD" id="cd00187">
    <property type="entry name" value="TOP4c"/>
    <property type="match status" value="1"/>
</dbReference>
<evidence type="ECO:0000256" key="3">
    <source>
        <dbReference type="ARBA" id="ARBA00022490"/>
    </source>
</evidence>
<keyword evidence="5 10" id="KW-0067">ATP-binding</keyword>
<evidence type="ECO:0000256" key="7">
    <source>
        <dbReference type="ARBA" id="ARBA00023125"/>
    </source>
</evidence>
<dbReference type="InterPro" id="IPR035516">
    <property type="entry name" value="Gyrase/topoIV_suA_C"/>
</dbReference>
<dbReference type="PANTHER" id="PTHR43493">
    <property type="entry name" value="DNA GYRASE/TOPOISOMERASE SUBUNIT A"/>
    <property type="match status" value="1"/>
</dbReference>
<dbReference type="STRING" id="1318617.MGM1_1380"/>
<dbReference type="InterPro" id="IPR050220">
    <property type="entry name" value="Type_II_DNA_Topoisomerases"/>
</dbReference>
<dbReference type="AlphaFoldDB" id="A0A097SSG3"/>
<keyword evidence="8 10" id="KW-0413">Isomerase</keyword>
<evidence type="ECO:0000256" key="9">
    <source>
        <dbReference type="ARBA" id="ARBA00063644"/>
    </source>
</evidence>
<dbReference type="InterPro" id="IPR006691">
    <property type="entry name" value="GyrA/parC_rep"/>
</dbReference>
<dbReference type="FunFam" id="3.90.199.10:FF:000001">
    <property type="entry name" value="DNA gyrase subunit A"/>
    <property type="match status" value="1"/>
</dbReference>
<evidence type="ECO:0000256" key="11">
    <source>
        <dbReference type="PROSITE-ProRule" id="PRU01384"/>
    </source>
</evidence>
<dbReference type="PROSITE" id="PS52040">
    <property type="entry name" value="TOPO_IIA"/>
    <property type="match status" value="1"/>
</dbReference>
<dbReference type="GO" id="GO:0003677">
    <property type="term" value="F:DNA binding"/>
    <property type="evidence" value="ECO:0007669"/>
    <property type="project" value="UniProtKB-UniRule"/>
</dbReference>
<dbReference type="InterPro" id="IPR002205">
    <property type="entry name" value="Topo_IIA_dom_A"/>
</dbReference>
<dbReference type="FunFam" id="1.10.268.10:FF:000001">
    <property type="entry name" value="DNA gyrase subunit A"/>
    <property type="match status" value="1"/>
</dbReference>
<comment type="similarity">
    <text evidence="2 10">Belongs to the type II topoisomerase GyrA/ParC subunit family.</text>
</comment>
<dbReference type="Gene3D" id="3.30.1360.40">
    <property type="match status" value="1"/>
</dbReference>
<reference evidence="14 15" key="1">
    <citation type="journal article" date="2014" name="PLoS ONE">
        <title>An emerging Mycoplasma associated with trichomoniasis, vaginal infection and disease.</title>
        <authorList>
            <consortium name="Vaginal Microbiome Consortium"/>
            <person name="Fettweis J.M."/>
            <person name="Serrano M.G."/>
            <person name="Huang B."/>
            <person name="Brooks J.P."/>
            <person name="Glascock A.L."/>
            <person name="Sheth N.U."/>
            <person name="Strauss J.F.III."/>
            <person name="Jefferson K.K."/>
            <person name="Buck G.A."/>
        </authorList>
    </citation>
    <scope>NUCLEOTIDE SEQUENCE [LARGE SCALE GENOMIC DNA]</scope>
    <source>
        <strain evidence="14 15">VCU_M1</strain>
    </source>
</reference>
<dbReference type="GO" id="GO:0009330">
    <property type="term" value="C:DNA topoisomerase type II (double strand cut, ATP-hydrolyzing) complex"/>
    <property type="evidence" value="ECO:0007669"/>
    <property type="project" value="TreeGrafter"/>
</dbReference>
<proteinExistence type="inferred from homology"/>
<dbReference type="KEGG" id="mgj:MGM1_1380"/>
<comment type="miscellaneous">
    <text evidence="10">Few gyrases are as efficient as E.coli at forming negative supercoils. Not all organisms have 2 type II topoisomerases; in organisms with a single type II topoisomerase this enzyme also has to decatenate newly replicated chromosomes.</text>
</comment>
<dbReference type="eggNOG" id="COG0188">
    <property type="taxonomic scope" value="Bacteria"/>
</dbReference>
<comment type="function">
    <text evidence="10">A type II topoisomerase that negatively supercoils closed circular double-stranded (ds) DNA in an ATP-dependent manner to modulate DNA topology and maintain chromosomes in an underwound state. Negative supercoiling favors strand separation, and DNA replication, transcription, recombination and repair, all of which involve strand separation. Also able to catalyze the interconversion of other topological isomers of dsDNA rings, including catenanes and knotted rings. Type II topoisomerases break and join 2 DNA strands simultaneously in an ATP-dependent manner.</text>
</comment>
<keyword evidence="3 10" id="KW-0963">Cytoplasm</keyword>
<dbReference type="HAMAP" id="MF_01897">
    <property type="entry name" value="GyrA"/>
    <property type="match status" value="1"/>
</dbReference>
<evidence type="ECO:0000313" key="14">
    <source>
        <dbReference type="EMBL" id="AIV03525.1"/>
    </source>
</evidence>
<gene>
    <name evidence="10 14" type="primary">gyrA</name>
    <name evidence="14" type="ORF">MGM1_1380</name>
</gene>
<dbReference type="SUPFAM" id="SSF56719">
    <property type="entry name" value="Type II DNA topoisomerase"/>
    <property type="match status" value="1"/>
</dbReference>
<sequence>MSNNNNNNEQIIKDDLSKTHIIDKPIVSELKNSFLEYAMSVIVARALPDARDGFKPVHRRVLYAAYGLGMRPTSAYKKSARLVGEVIGKYHPHGDSAVYETMVRMAQDFSMRYMLMDGHGNFGSIDGDSAAAMRYTEIRMSRVAETMLTDIDKNTVDFVDNYDGSESEPVVLPSLFPNLLANGTGGIAVGMATNIPPHNLGELVAAIKMVATNPECTIDEIKTVLKGPDFPTKAQIVGLKGIDDYFKTGRGSVIMRAKYTYTTNESTGKSTIIFHEIPYQVNKTSLINRIVELVEDKDNPERALTGISDLRDESSREGIRIVIETKRDVSPEVLVNQLFKKTQLQTSFPVNMLALVNNEPKLLNIKEALTIYLDHQLDVLTKRVKFDLDAASSRKHILLGLDIASKNIDKVIKIIRNANDDVEAINDLVKSFPLDEKQAKAIMEMRLKALNRLESNKITDEINTLANEINHFNVLLSDRNEQINDIITRLETLNKRYGDARLTEINGDVNIDITDEDLIKPTDILLTLSNRGYIKRLPVDTYRNQRRGGVGVIGASTYEDDDVSRIVVANTHKDILIFTNKGKVYRVRGHQFPVGSRTAKGYPAFEVIPSIERDEKVITLLPIEQYEANQYLFFATKQGTVKKTSLSEYVSIMANGKRCISFKNEEDRLIDVIHINENDEILLSASNGQVVRFNSELVRPMGRTAAGVRGIRLRDKEELIDITSSNAGEFLLSIGVNGVGKLTPISEYRMTNRGTGGTKTIKVTNKTGSLAATKAVNQTDEVLIITNKNKVIRFSVDEIREAGRNTQGVKLVNLDDGDKVRDVAIFKRELMSEEEASTPKASTTNEQNVTE</sequence>
<evidence type="ECO:0000256" key="5">
    <source>
        <dbReference type="ARBA" id="ARBA00022840"/>
    </source>
</evidence>
<feature type="domain" description="Topo IIA-type catalytic" evidence="13">
    <location>
        <begin position="47"/>
        <end position="518"/>
    </location>
</feature>
<dbReference type="GO" id="GO:0034335">
    <property type="term" value="F:DNA negative supercoiling activity"/>
    <property type="evidence" value="ECO:0007669"/>
    <property type="project" value="UniProtKB-ARBA"/>
</dbReference>
<dbReference type="SUPFAM" id="SSF101904">
    <property type="entry name" value="GyrA/ParC C-terminal domain-like"/>
    <property type="match status" value="1"/>
</dbReference>
<evidence type="ECO:0000313" key="15">
    <source>
        <dbReference type="Proteomes" id="UP000030066"/>
    </source>
</evidence>
<keyword evidence="7 10" id="KW-0238">DNA-binding</keyword>
<comment type="subunit">
    <text evidence="10">Heterotetramer, composed of two GyrA and two GyrB chains. In the heterotetramer, GyrA contains the active site tyrosine that forms a transient covalent intermediate with DNA, while GyrB binds cofactors and catalyzes ATP hydrolysis.</text>
</comment>
<dbReference type="Pfam" id="PF00521">
    <property type="entry name" value="DNA_topoisoIV"/>
    <property type="match status" value="1"/>
</dbReference>
<keyword evidence="6 10" id="KW-0799">Topoisomerase</keyword>